<evidence type="ECO:0000256" key="6">
    <source>
        <dbReference type="ARBA" id="ARBA00023268"/>
    </source>
</evidence>
<dbReference type="PANTHER" id="PTHR30621:SF0">
    <property type="entry name" value="BIFUNCTIONAL GLUTAMINE SYNTHETASE ADENYLYLTRANSFERASE_ADENYLYL-REMOVING ENZYME"/>
    <property type="match status" value="1"/>
</dbReference>
<dbReference type="Proteomes" id="UP000013015">
    <property type="component" value="Unassembled WGS sequence"/>
</dbReference>
<dbReference type="Pfam" id="PF03710">
    <property type="entry name" value="GlnE"/>
    <property type="match status" value="2"/>
</dbReference>
<dbReference type="PATRIC" id="fig|888050.3.peg.1441"/>
<dbReference type="SUPFAM" id="SSF81593">
    <property type="entry name" value="Nucleotidyltransferase substrate binding subunit/domain"/>
    <property type="match status" value="2"/>
</dbReference>
<evidence type="ECO:0000313" key="9">
    <source>
        <dbReference type="EMBL" id="ENO17595.1"/>
    </source>
</evidence>
<keyword evidence="9" id="KW-0436">Ligase</keyword>
<dbReference type="PANTHER" id="PTHR30621">
    <property type="entry name" value="GLUTAMINE SYNTHETASE ADENYLYLTRANSFERASE"/>
    <property type="match status" value="1"/>
</dbReference>
<feature type="domain" description="Glutamate-ammonia ligase adenylyltransferase repeated" evidence="7">
    <location>
        <begin position="73"/>
        <end position="309"/>
    </location>
</feature>
<accession>N6W4Y3</accession>
<sequence length="980" mass="108308">MELCAKDLRGEGFLDPARAATRLEGLPGTPEIWVPLLRKVADPDLAVLQALRLHEAAPDLLERVITEGGDRLARLLALLGGSAWWGDYLIAEPSRAERLWVEPGQARQALLRAVDADPASLSPIAGPTRNGDDLRRAYREVLLDLVADDLARGNPSAYMPEVGSRLAELADAALEAALALARRDIDPELRVDFAIIAMGKCGAQELNYMSDVDVLYVVGAKDGVEEREAVEIGTRLAAMAAQACSGSGAEQPLWTIDANLRPEGRNGALVRTLESYESYWNKWAQSWEFQALLKARCAAGDLELGNKFHAVAAQYVWTAAGRPGFVENARAMRRRVEENIPRREVDRDLKLGRGGLRDVEFTVQLLQLVHGRSDESLRVRSTIDALEALRAGGYIARKDADELEECYRFLRSVEHRAQIAKMHRTHLIPASTHEVRVIGRSLDLDAFFDTEAFISQLERVRTRVRELHEEVFYRPIIQATAGLSPDVAALDEEGARARLEAIGYIDPNGAFSHISALTRGTSRRAMIQRHLLPVFISWLADGADPDLGLLSFRALSEQIGDSHWYLALLRDSGVAASRLCQMLPNSKWVAEALSNRPEAIAWLDSDRELEAPDPQALKGEAASLIDRHANPEDAASRVRAVRSRELLRAAMSDLHSAISPRRPAISDATDAALLGALAIASREDEERHGRVRAEVGLIAMGRYGGRESSYASDADVIACHRSAGEASEAEAAESATAIVNRVKALLGSVTTQMSISVDFGLRPEGRSGPMTRTPHSYADYYGKWASTWERQALLRARPIAGPEPLLEEMMVLIDSIRYGSPVTKEELKEIRLLKARMESERLPRGAEPERHVKLGRGGLSDVEWVVQLLQLRYGPECPVMRTTSTLDALRALRESGRISFEDASTLEDAWSLASRIRAGNVLTSGRMSGVKLDILPRDLRDLKSLARALGYRAGHEGDVEEDWMRCARRARKVMDRLFWE</sequence>
<dbReference type="NCBIfam" id="NF010707">
    <property type="entry name" value="PRK14109.1"/>
    <property type="match status" value="1"/>
</dbReference>
<feature type="domain" description="PII-uridylyltransferase/Glutamine-synthetase adenylyltransferase" evidence="8">
    <location>
        <begin position="330"/>
        <end position="472"/>
    </location>
</feature>
<dbReference type="SUPFAM" id="SSF81301">
    <property type="entry name" value="Nucleotidyltransferase"/>
    <property type="match status" value="2"/>
</dbReference>
<dbReference type="GO" id="GO:0016874">
    <property type="term" value="F:ligase activity"/>
    <property type="evidence" value="ECO:0007669"/>
    <property type="project" value="UniProtKB-KW"/>
</dbReference>
<evidence type="ECO:0000259" key="8">
    <source>
        <dbReference type="Pfam" id="PF08335"/>
    </source>
</evidence>
<dbReference type="GO" id="GO:0000820">
    <property type="term" value="P:regulation of glutamine family amino acid metabolic process"/>
    <property type="evidence" value="ECO:0007669"/>
    <property type="project" value="TreeGrafter"/>
</dbReference>
<dbReference type="InterPro" id="IPR005190">
    <property type="entry name" value="GlnE_rpt_dom"/>
</dbReference>
<reference evidence="9 10" key="1">
    <citation type="submission" date="2013-03" db="EMBL/GenBank/DDBJ databases">
        <title>Reference genome for the Human Microbiome Project.</title>
        <authorList>
            <person name="Aqrawi P."/>
            <person name="Ayvaz T."/>
            <person name="Bess C."/>
            <person name="Blankenburg K."/>
            <person name="Coyle M."/>
            <person name="Deng J."/>
            <person name="Forbes L."/>
            <person name="Fowler G."/>
            <person name="Francisco L."/>
            <person name="Fu Q."/>
            <person name="Gibbs R."/>
            <person name="Gross S."/>
            <person name="Gubbala S."/>
            <person name="Hale W."/>
            <person name="Hemphill L."/>
            <person name="Highlander S."/>
            <person name="Hirani K."/>
            <person name="Jackson L."/>
            <person name="Jakkamsetti A."/>
            <person name="Javaid M."/>
            <person name="Jayaseelan J.C."/>
            <person name="Jiang H."/>
            <person name="Joshi V."/>
            <person name="Korchina V."/>
            <person name="Kovar C."/>
            <person name="Lara F."/>
            <person name="Lee S."/>
            <person name="Liu Y."/>
            <person name="Mata R."/>
            <person name="Mathew T."/>
            <person name="Munidasa M."/>
            <person name="Muzny D."/>
            <person name="Nazareth L."/>
            <person name="Ngo R."/>
            <person name="Nguyen L."/>
            <person name="Nguyen N."/>
            <person name="Okwuonu G."/>
            <person name="Ongeri F."/>
            <person name="Palculict T."/>
            <person name="Patil S."/>
            <person name="Petrosino J."/>
            <person name="Pham C."/>
            <person name="Pham P."/>
            <person name="Pu L.-L."/>
            <person name="Qin X."/>
            <person name="Qu J."/>
            <person name="Reid J."/>
            <person name="Ross M."/>
            <person name="Ruth R."/>
            <person name="Saada N."/>
            <person name="San Lucas F."/>
            <person name="Santibanez J."/>
            <person name="Shang Y."/>
            <person name="Simmons D."/>
            <person name="Song X.-Z."/>
            <person name="Tang L.-Y."/>
            <person name="Thornton R."/>
            <person name="Warren J."/>
            <person name="Weissenberger G."/>
            <person name="Wilczek-Boney K."/>
            <person name="Worley K."/>
            <person name="Youmans B."/>
            <person name="Zhang J."/>
            <person name="Zhang L."/>
            <person name="Zhao Z."/>
            <person name="Zhou C."/>
            <person name="Zhu D."/>
            <person name="Zhu Y."/>
        </authorList>
    </citation>
    <scope>NUCLEOTIDE SEQUENCE [LARGE SCALE GENOMIC DNA]</scope>
    <source>
        <strain evidence="9 10">F0333</strain>
    </source>
</reference>
<evidence type="ECO:0000256" key="4">
    <source>
        <dbReference type="ARBA" id="ARBA00022840"/>
    </source>
</evidence>
<dbReference type="GO" id="GO:0008882">
    <property type="term" value="F:[glutamate-ammonia-ligase] adenylyltransferase activity"/>
    <property type="evidence" value="ECO:0007669"/>
    <property type="project" value="UniProtKB-EC"/>
</dbReference>
<evidence type="ECO:0000256" key="5">
    <source>
        <dbReference type="ARBA" id="ARBA00022842"/>
    </source>
</evidence>
<organism evidence="9 10">
    <name type="scientific">Schaalia cardiffensis F0333</name>
    <dbReference type="NCBI Taxonomy" id="888050"/>
    <lineage>
        <taxon>Bacteria</taxon>
        <taxon>Bacillati</taxon>
        <taxon>Actinomycetota</taxon>
        <taxon>Actinomycetes</taxon>
        <taxon>Actinomycetales</taxon>
        <taxon>Actinomycetaceae</taxon>
        <taxon>Schaalia</taxon>
    </lineage>
</organism>
<dbReference type="AlphaFoldDB" id="N6W4Y3"/>
<evidence type="ECO:0000259" key="7">
    <source>
        <dbReference type="Pfam" id="PF03710"/>
    </source>
</evidence>
<keyword evidence="3" id="KW-0547">Nucleotide-binding</keyword>
<dbReference type="HOGENOM" id="CLU_006233_1_0_11"/>
<keyword evidence="10" id="KW-1185">Reference proteome</keyword>
<name>N6W4Y3_9ACTO</name>
<dbReference type="EC" id="2.7.7.42" evidence="9"/>
<dbReference type="InterPro" id="IPR043519">
    <property type="entry name" value="NT_sf"/>
</dbReference>
<keyword evidence="1 9" id="KW-0808">Transferase</keyword>
<dbReference type="InterPro" id="IPR013546">
    <property type="entry name" value="PII_UdlTrfase/GS_AdlTrfase"/>
</dbReference>
<dbReference type="Gene3D" id="1.20.120.1510">
    <property type="match status" value="1"/>
</dbReference>
<dbReference type="RefSeq" id="WP_005963941.1">
    <property type="nucleotide sequence ID" value="NZ_CP040505.1"/>
</dbReference>
<dbReference type="Pfam" id="PF08335">
    <property type="entry name" value="GlnD_UR_UTase"/>
    <property type="match status" value="2"/>
</dbReference>
<feature type="domain" description="PII-uridylyltransferase/Glutamine-synthetase adenylyltransferase" evidence="8">
    <location>
        <begin position="834"/>
        <end position="978"/>
    </location>
</feature>
<evidence type="ECO:0000256" key="3">
    <source>
        <dbReference type="ARBA" id="ARBA00022741"/>
    </source>
</evidence>
<dbReference type="Gene3D" id="3.30.460.10">
    <property type="entry name" value="Beta Polymerase, domain 2"/>
    <property type="match status" value="2"/>
</dbReference>
<keyword evidence="6" id="KW-0511">Multifunctional enzyme</keyword>
<protein>
    <submittedName>
        <fullName evidence="9">[glutamate--ammonia-ligase] adenylyltransferase</fullName>
        <ecNumber evidence="9">2.7.7.42</ecNumber>
    </submittedName>
</protein>
<keyword evidence="4" id="KW-0067">ATP-binding</keyword>
<dbReference type="STRING" id="888050.HMPREF9004_1505"/>
<evidence type="ECO:0000256" key="1">
    <source>
        <dbReference type="ARBA" id="ARBA00022679"/>
    </source>
</evidence>
<dbReference type="CDD" id="cd05401">
    <property type="entry name" value="NT_GlnE_GlnD_like"/>
    <property type="match status" value="1"/>
</dbReference>
<keyword evidence="5" id="KW-0460">Magnesium</keyword>
<dbReference type="eggNOG" id="COG1391">
    <property type="taxonomic scope" value="Bacteria"/>
</dbReference>
<evidence type="ECO:0000313" key="10">
    <source>
        <dbReference type="Proteomes" id="UP000013015"/>
    </source>
</evidence>
<dbReference type="InterPro" id="IPR023057">
    <property type="entry name" value="GlnE"/>
</dbReference>
<evidence type="ECO:0000256" key="2">
    <source>
        <dbReference type="ARBA" id="ARBA00022695"/>
    </source>
</evidence>
<feature type="domain" description="Glutamate-ammonia ligase adenylyltransferase repeated" evidence="7">
    <location>
        <begin position="578"/>
        <end position="803"/>
    </location>
</feature>
<keyword evidence="2 9" id="KW-0548">Nucleotidyltransferase</keyword>
<dbReference type="EMBL" id="AQHZ01000024">
    <property type="protein sequence ID" value="ENO17595.1"/>
    <property type="molecule type" value="Genomic_DNA"/>
</dbReference>
<dbReference type="GO" id="GO:0005829">
    <property type="term" value="C:cytosol"/>
    <property type="evidence" value="ECO:0007669"/>
    <property type="project" value="TreeGrafter"/>
</dbReference>
<dbReference type="GO" id="GO:0005524">
    <property type="term" value="F:ATP binding"/>
    <property type="evidence" value="ECO:0007669"/>
    <property type="project" value="UniProtKB-KW"/>
</dbReference>
<dbReference type="Gene3D" id="1.20.120.330">
    <property type="entry name" value="Nucleotidyltransferases domain 2"/>
    <property type="match status" value="2"/>
</dbReference>
<gene>
    <name evidence="9" type="primary">glnE</name>
    <name evidence="9" type="ORF">HMPREF9004_1505</name>
</gene>
<comment type="caution">
    <text evidence="9">The sequence shown here is derived from an EMBL/GenBank/DDBJ whole genome shotgun (WGS) entry which is preliminary data.</text>
</comment>
<proteinExistence type="predicted"/>